<evidence type="ECO:0000313" key="8">
    <source>
        <dbReference type="EMBL" id="PYH43486.1"/>
    </source>
</evidence>
<proteinExistence type="predicted"/>
<dbReference type="SMART" id="SM00906">
    <property type="entry name" value="Fungal_trans"/>
    <property type="match status" value="1"/>
</dbReference>
<dbReference type="GO" id="GO:0001228">
    <property type="term" value="F:DNA-binding transcription activator activity, RNA polymerase II-specific"/>
    <property type="evidence" value="ECO:0007669"/>
    <property type="project" value="TreeGrafter"/>
</dbReference>
<dbReference type="Pfam" id="PF04082">
    <property type="entry name" value="Fungal_trans"/>
    <property type="match status" value="1"/>
</dbReference>
<accession>A0A318Z8C4</accession>
<dbReference type="CDD" id="cd12148">
    <property type="entry name" value="fungal_TF_MHR"/>
    <property type="match status" value="1"/>
</dbReference>
<dbReference type="PANTHER" id="PTHR31944">
    <property type="entry name" value="HEME-RESPONSIVE ZINC FINGER TRANSCRIPTION FACTOR HAP1"/>
    <property type="match status" value="1"/>
</dbReference>
<keyword evidence="1" id="KW-0479">Metal-binding</keyword>
<feature type="domain" description="Zn(2)-C6 fungal-type" evidence="7">
    <location>
        <begin position="18"/>
        <end position="47"/>
    </location>
</feature>
<dbReference type="Pfam" id="PF00172">
    <property type="entry name" value="Zn_clus"/>
    <property type="match status" value="1"/>
</dbReference>
<evidence type="ECO:0000256" key="6">
    <source>
        <dbReference type="ARBA" id="ARBA00023242"/>
    </source>
</evidence>
<dbReference type="Proteomes" id="UP000248349">
    <property type="component" value="Unassembled WGS sequence"/>
</dbReference>
<gene>
    <name evidence="8" type="ORF">BP01DRAFT_358477</name>
</gene>
<dbReference type="GO" id="GO:0000978">
    <property type="term" value="F:RNA polymerase II cis-regulatory region sequence-specific DNA binding"/>
    <property type="evidence" value="ECO:0007669"/>
    <property type="project" value="TreeGrafter"/>
</dbReference>
<dbReference type="InterPro" id="IPR007219">
    <property type="entry name" value="XnlR_reg_dom"/>
</dbReference>
<protein>
    <recommendedName>
        <fullName evidence="7">Zn(2)-C6 fungal-type domain-containing protein</fullName>
    </recommendedName>
</protein>
<keyword evidence="5" id="KW-0804">Transcription</keyword>
<evidence type="ECO:0000256" key="1">
    <source>
        <dbReference type="ARBA" id="ARBA00022723"/>
    </source>
</evidence>
<organism evidence="8 9">
    <name type="scientific">Aspergillus saccharolyticus JOP 1030-1</name>
    <dbReference type="NCBI Taxonomy" id="1450539"/>
    <lineage>
        <taxon>Eukaryota</taxon>
        <taxon>Fungi</taxon>
        <taxon>Dikarya</taxon>
        <taxon>Ascomycota</taxon>
        <taxon>Pezizomycotina</taxon>
        <taxon>Eurotiomycetes</taxon>
        <taxon>Eurotiomycetidae</taxon>
        <taxon>Eurotiales</taxon>
        <taxon>Aspergillaceae</taxon>
        <taxon>Aspergillus</taxon>
        <taxon>Aspergillus subgen. Circumdati</taxon>
    </lineage>
</organism>
<keyword evidence="6" id="KW-0539">Nucleus</keyword>
<dbReference type="InterPro" id="IPR001138">
    <property type="entry name" value="Zn2Cys6_DnaBD"/>
</dbReference>
<dbReference type="InterPro" id="IPR036864">
    <property type="entry name" value="Zn2-C6_fun-type_DNA-bd_sf"/>
</dbReference>
<evidence type="ECO:0000256" key="5">
    <source>
        <dbReference type="ARBA" id="ARBA00023163"/>
    </source>
</evidence>
<dbReference type="PROSITE" id="PS00463">
    <property type="entry name" value="ZN2_CY6_FUNGAL_1"/>
    <property type="match status" value="1"/>
</dbReference>
<keyword evidence="3" id="KW-0805">Transcription regulation</keyword>
<evidence type="ECO:0000313" key="9">
    <source>
        <dbReference type="Proteomes" id="UP000248349"/>
    </source>
</evidence>
<dbReference type="PROSITE" id="PS50048">
    <property type="entry name" value="ZN2_CY6_FUNGAL_2"/>
    <property type="match status" value="1"/>
</dbReference>
<dbReference type="RefSeq" id="XP_025429468.1">
    <property type="nucleotide sequence ID" value="XM_025575440.1"/>
</dbReference>
<dbReference type="CDD" id="cd00067">
    <property type="entry name" value="GAL4"/>
    <property type="match status" value="1"/>
</dbReference>
<dbReference type="GO" id="GO:0006351">
    <property type="term" value="P:DNA-templated transcription"/>
    <property type="evidence" value="ECO:0007669"/>
    <property type="project" value="InterPro"/>
</dbReference>
<dbReference type="SUPFAM" id="SSF57701">
    <property type="entry name" value="Zn2/Cys6 DNA-binding domain"/>
    <property type="match status" value="1"/>
</dbReference>
<dbReference type="AlphaFoldDB" id="A0A318Z8C4"/>
<keyword evidence="2" id="KW-0862">Zinc</keyword>
<dbReference type="EMBL" id="KZ821243">
    <property type="protein sequence ID" value="PYH43486.1"/>
    <property type="molecule type" value="Genomic_DNA"/>
</dbReference>
<keyword evidence="4" id="KW-0238">DNA-binding</keyword>
<name>A0A318Z8C4_9EURO</name>
<evidence type="ECO:0000259" key="7">
    <source>
        <dbReference type="PROSITE" id="PS50048"/>
    </source>
</evidence>
<reference evidence="8 9" key="1">
    <citation type="submission" date="2016-12" db="EMBL/GenBank/DDBJ databases">
        <title>The genomes of Aspergillus section Nigri reveals drivers in fungal speciation.</title>
        <authorList>
            <consortium name="DOE Joint Genome Institute"/>
            <person name="Vesth T.C."/>
            <person name="Nybo J."/>
            <person name="Theobald S."/>
            <person name="Brandl J."/>
            <person name="Frisvad J.C."/>
            <person name="Nielsen K.F."/>
            <person name="Lyhne E.K."/>
            <person name="Kogle M.E."/>
            <person name="Kuo A."/>
            <person name="Riley R."/>
            <person name="Clum A."/>
            <person name="Nolan M."/>
            <person name="Lipzen A."/>
            <person name="Salamov A."/>
            <person name="Henrissat B."/>
            <person name="Wiebenga A."/>
            <person name="De Vries R.P."/>
            <person name="Grigoriev I.V."/>
            <person name="Mortensen U.H."/>
            <person name="Andersen M.R."/>
            <person name="Baker S.E."/>
        </authorList>
    </citation>
    <scope>NUCLEOTIDE SEQUENCE [LARGE SCALE GENOMIC DNA]</scope>
    <source>
        <strain evidence="8 9">JOP 1030-1</strain>
    </source>
</reference>
<evidence type="ECO:0000256" key="3">
    <source>
        <dbReference type="ARBA" id="ARBA00023015"/>
    </source>
</evidence>
<dbReference type="SMART" id="SM00066">
    <property type="entry name" value="GAL4"/>
    <property type="match status" value="1"/>
</dbReference>
<dbReference type="GO" id="GO:0008270">
    <property type="term" value="F:zinc ion binding"/>
    <property type="evidence" value="ECO:0007669"/>
    <property type="project" value="InterPro"/>
</dbReference>
<dbReference type="OrthoDB" id="4337792at2759"/>
<dbReference type="InterPro" id="IPR051430">
    <property type="entry name" value="Fungal_TF_Env_Response"/>
</dbReference>
<sequence>MKTGSDLPPRKRRRPALACEECRRRKIGCDRESPCNHCTKFKRSCTYVSAAARPAVQHDHGLDLAAGSEMSTREPFPPPPSPPNSLLRGLIDRIRVLEERLDGIASGQSSAAAALSPKSRISPASIHGTFDKSRFFGQSHRMICMNQFSEFMKLFERWETDEHSDVYAIMARCKRLARVVKTQIILRGPVCSDPRDYVPPRTISDQLLAAYLRTLESAYRVIHVPSFRRAYDQYWADPAASSPAFVIKLLLILAVGSVFCPDDTPYGSLVSKLSVSQWIYTAQSWLTSPFEKARLDMQGLQLHCLLLIARQVTAIGGELAWIGAGSLLRTAMHMGFHIDPRHMAKVSPFDAEMRRRLWATILEINLQTSLDAGGIPLIHPDDYDCDPPMNLNDEEMEQDPFPAARPAGTLTQTSLQIALARSQAVRLRIAKFVNSFRSGMSYDEALELSAELVQLNHANASCDISSSSSSTNHHEDNDTHIRPFHRKLYNLMTQRFLISLHTPFALKAKSSPKYYYSRQVNFQASMRIISSIEPAPPSFSAGASSDSYRLQLIAAASFRDVPIIAHSNIFYELSLQRQELELGAILLPPSDDDNRTAPSHLSTLRPLLERHVQLSAARVSAGETNLKGSLMCACFLARLDAERRGLATEQMIYETVRGHLTKAAATLQGLVDEQVDVAGADAAAGVPAGMNFGMQLEEGLAGGMGAGGFGSPSDGGNSLHSWLLSDEYDPLLGLGMDGWLIAQGI</sequence>
<keyword evidence="9" id="KW-1185">Reference proteome</keyword>
<evidence type="ECO:0000256" key="4">
    <source>
        <dbReference type="ARBA" id="ARBA00023125"/>
    </source>
</evidence>
<dbReference type="GO" id="GO:0005634">
    <property type="term" value="C:nucleus"/>
    <property type="evidence" value="ECO:0007669"/>
    <property type="project" value="TreeGrafter"/>
</dbReference>
<dbReference type="GeneID" id="37076668"/>
<evidence type="ECO:0000256" key="2">
    <source>
        <dbReference type="ARBA" id="ARBA00022833"/>
    </source>
</evidence>
<dbReference type="Gene3D" id="4.10.240.10">
    <property type="entry name" value="Zn(2)-C6 fungal-type DNA-binding domain"/>
    <property type="match status" value="1"/>
</dbReference>
<dbReference type="PANTHER" id="PTHR31944:SF131">
    <property type="entry name" value="HEME-RESPONSIVE ZINC FINGER TRANSCRIPTION FACTOR HAP1"/>
    <property type="match status" value="1"/>
</dbReference>